<dbReference type="STRING" id="460.Lstg_2904"/>
<accession>A0A378LAX2</accession>
<gene>
    <name evidence="1" type="ORF">Lstg_2904</name>
    <name evidence="2" type="ORF">NCTC11991_02474</name>
</gene>
<evidence type="ECO:0000313" key="2">
    <source>
        <dbReference type="EMBL" id="STY23864.1"/>
    </source>
</evidence>
<proteinExistence type="predicted"/>
<evidence type="ECO:0000313" key="3">
    <source>
        <dbReference type="Proteomes" id="UP000054820"/>
    </source>
</evidence>
<name>A0A378LAX2_9GAMM</name>
<dbReference type="Proteomes" id="UP000255110">
    <property type="component" value="Unassembled WGS sequence"/>
</dbReference>
<dbReference type="EMBL" id="UGOY01000001">
    <property type="protein sequence ID" value="STY23864.1"/>
    <property type="molecule type" value="Genomic_DNA"/>
</dbReference>
<keyword evidence="3" id="KW-1185">Reference proteome</keyword>
<evidence type="ECO:0000313" key="4">
    <source>
        <dbReference type="Proteomes" id="UP000255110"/>
    </source>
</evidence>
<evidence type="ECO:0000313" key="1">
    <source>
        <dbReference type="EMBL" id="KTD71696.1"/>
    </source>
</evidence>
<organism evidence="2 4">
    <name type="scientific">Legionella steigerwaltii</name>
    <dbReference type="NCBI Taxonomy" id="460"/>
    <lineage>
        <taxon>Bacteria</taxon>
        <taxon>Pseudomonadati</taxon>
        <taxon>Pseudomonadota</taxon>
        <taxon>Gammaproteobacteria</taxon>
        <taxon>Legionellales</taxon>
        <taxon>Legionellaceae</taxon>
        <taxon>Legionella</taxon>
    </lineage>
</organism>
<reference evidence="1 3" key="1">
    <citation type="submission" date="2015-11" db="EMBL/GenBank/DDBJ databases">
        <title>Genomic analysis of 38 Legionella species identifies large and diverse effector repertoires.</title>
        <authorList>
            <person name="Burstein D."/>
            <person name="Amaro F."/>
            <person name="Zusman T."/>
            <person name="Lifshitz Z."/>
            <person name="Cohen O."/>
            <person name="Gilbert J.A."/>
            <person name="Pupko T."/>
            <person name="Shuman H.A."/>
            <person name="Segal G."/>
        </authorList>
    </citation>
    <scope>NUCLEOTIDE SEQUENCE [LARGE SCALE GENOMIC DNA]</scope>
    <source>
        <strain evidence="1 3">SC-18-C9</strain>
    </source>
</reference>
<dbReference type="EMBL" id="LNYZ01000030">
    <property type="protein sequence ID" value="KTD71696.1"/>
    <property type="molecule type" value="Genomic_DNA"/>
</dbReference>
<dbReference type="Proteomes" id="UP000054820">
    <property type="component" value="Unassembled WGS sequence"/>
</dbReference>
<protein>
    <submittedName>
        <fullName evidence="2">Uncharacterized protein</fullName>
    </submittedName>
</protein>
<sequence>MCLGLVLSSNLLIANPVLQLNSNNLISCMSMNEVKPIGKQINELLEQEFCEQPVDPKKFVSISQNVLQKIMTESFLEVTPPPNWQQLTDDIIKNCLKDNDLCKKEKRKEFEACIQLRIPLILLQFGPWLAENCSQLNKSLIQNWPNKKAILIKIINENKVQNNAYLS</sequence>
<dbReference type="AlphaFoldDB" id="A0A378LAX2"/>
<reference evidence="2 4" key="2">
    <citation type="submission" date="2018-06" db="EMBL/GenBank/DDBJ databases">
        <authorList>
            <consortium name="Pathogen Informatics"/>
            <person name="Doyle S."/>
        </authorList>
    </citation>
    <scope>NUCLEOTIDE SEQUENCE [LARGE SCALE GENOMIC DNA]</scope>
    <source>
        <strain evidence="2 4">NCTC11991</strain>
    </source>
</reference>